<dbReference type="Proteomes" id="UP000001431">
    <property type="component" value="Chromosome"/>
</dbReference>
<evidence type="ECO:0000313" key="2">
    <source>
        <dbReference type="Proteomes" id="UP000001431"/>
    </source>
</evidence>
<dbReference type="OrthoDB" id="29239at2157"/>
<dbReference type="EMBL" id="CP000561">
    <property type="protein sequence ID" value="ABO08682.1"/>
    <property type="molecule type" value="Genomic_DNA"/>
</dbReference>
<dbReference type="AlphaFoldDB" id="A3MVL5"/>
<sequence>MESIQWLIHLFALLLDLPLAKEKHFSAYVDGGRLVVCVARAPSELAVEAVDVEGHYVHPSSVEARGDVRREGGRLVVPKGSTAALYVPIVAEPRRVRLITGDGAVEVKVGRGGLCPVESAHPRHVPAPYY</sequence>
<proteinExistence type="predicted"/>
<gene>
    <name evidence="1" type="ordered locus">Pcal_1258</name>
</gene>
<keyword evidence="2" id="KW-1185">Reference proteome</keyword>
<dbReference type="GeneID" id="4909708"/>
<name>A3MVL5_PYRCJ</name>
<dbReference type="HOGENOM" id="CLU_1998830_0_0_2"/>
<dbReference type="RefSeq" id="WP_011849940.1">
    <property type="nucleotide sequence ID" value="NC_009073.1"/>
</dbReference>
<organism evidence="1 2">
    <name type="scientific">Pyrobaculum calidifontis (strain DSM 21063 / JCM 11548 / VA1)</name>
    <dbReference type="NCBI Taxonomy" id="410359"/>
    <lineage>
        <taxon>Archaea</taxon>
        <taxon>Thermoproteota</taxon>
        <taxon>Thermoprotei</taxon>
        <taxon>Thermoproteales</taxon>
        <taxon>Thermoproteaceae</taxon>
        <taxon>Pyrobaculum</taxon>
    </lineage>
</organism>
<dbReference type="KEGG" id="pcl:Pcal_1258"/>
<evidence type="ECO:0000313" key="1">
    <source>
        <dbReference type="EMBL" id="ABO08682.1"/>
    </source>
</evidence>
<dbReference type="eggNOG" id="arCOG07059">
    <property type="taxonomic scope" value="Archaea"/>
</dbReference>
<reference evidence="1" key="1">
    <citation type="submission" date="2007-02" db="EMBL/GenBank/DDBJ databases">
        <title>Complete sequence of Pyrobaculum calidifontis JCM 11548.</title>
        <authorList>
            <consortium name="US DOE Joint Genome Institute"/>
            <person name="Copeland A."/>
            <person name="Lucas S."/>
            <person name="Lapidus A."/>
            <person name="Barry K."/>
            <person name="Glavina del Rio T."/>
            <person name="Dalin E."/>
            <person name="Tice H."/>
            <person name="Pitluck S."/>
            <person name="Chain P."/>
            <person name="Malfatti S."/>
            <person name="Shin M."/>
            <person name="Vergez L."/>
            <person name="Schmutz J."/>
            <person name="Larimer F."/>
            <person name="Land M."/>
            <person name="Hauser L."/>
            <person name="Kyrpides N."/>
            <person name="Mikhailova N."/>
            <person name="Cozen A.E."/>
            <person name="Fitz-Gibbon S.T."/>
            <person name="House C.H."/>
            <person name="Saltikov C."/>
            <person name="Lowe T.M."/>
            <person name="Richardson P."/>
        </authorList>
    </citation>
    <scope>NUCLEOTIDE SEQUENCE [LARGE SCALE GENOMIC DNA]</scope>
    <source>
        <strain evidence="1">JCM 11548</strain>
    </source>
</reference>
<accession>A3MVL5</accession>
<dbReference type="STRING" id="410359.Pcal_1258"/>
<protein>
    <submittedName>
        <fullName evidence="1">Uncharacterized protein</fullName>
    </submittedName>
</protein>